<protein>
    <submittedName>
        <fullName evidence="2">Uncharacterized protein</fullName>
    </submittedName>
</protein>
<dbReference type="InParanoid" id="F4BW19"/>
<organism evidence="2 3">
    <name type="scientific">Methanothrix soehngenii (strain ATCC 5969 / DSM 3671 / JCM 10134 / NBRC 103675 / OCM 69 / GP-6)</name>
    <name type="common">Methanosaeta concilii</name>
    <dbReference type="NCBI Taxonomy" id="990316"/>
    <lineage>
        <taxon>Archaea</taxon>
        <taxon>Methanobacteriati</taxon>
        <taxon>Methanobacteriota</taxon>
        <taxon>Stenosarchaea group</taxon>
        <taxon>Methanomicrobia</taxon>
        <taxon>Methanotrichales</taxon>
        <taxon>Methanotrichaceae</taxon>
        <taxon>Methanothrix</taxon>
    </lineage>
</organism>
<name>F4BW19_METSG</name>
<evidence type="ECO:0000313" key="3">
    <source>
        <dbReference type="Proteomes" id="UP000007807"/>
    </source>
</evidence>
<evidence type="ECO:0000256" key="1">
    <source>
        <dbReference type="SAM" id="Coils"/>
    </source>
</evidence>
<keyword evidence="1" id="KW-0175">Coiled coil</keyword>
<accession>F4BW19</accession>
<gene>
    <name evidence="2" type="ordered locus">MCON_1859</name>
</gene>
<evidence type="ECO:0000313" key="2">
    <source>
        <dbReference type="EMBL" id="AEB68449.1"/>
    </source>
</evidence>
<dbReference type="RefSeq" id="WP_013719491.1">
    <property type="nucleotide sequence ID" value="NC_015416.1"/>
</dbReference>
<dbReference type="HOGENOM" id="CLU_1485885_0_0_2"/>
<dbReference type="GeneID" id="10461385"/>
<dbReference type="KEGG" id="mcj:MCON_1859"/>
<dbReference type="Proteomes" id="UP000007807">
    <property type="component" value="Chromosome"/>
</dbReference>
<dbReference type="EMBL" id="CP002565">
    <property type="protein sequence ID" value="AEB68449.1"/>
    <property type="molecule type" value="Genomic_DNA"/>
</dbReference>
<dbReference type="AlphaFoldDB" id="F4BW19"/>
<proteinExistence type="predicted"/>
<reference evidence="2 3" key="1">
    <citation type="journal article" date="2011" name="J. Bacteriol.">
        <title>Complete genome sequence of Methanosaeta concilii, a specialist in aceticlastic methanogenesis.</title>
        <authorList>
            <person name="Barber R.D."/>
            <person name="Zhang L."/>
            <person name="Harnack M."/>
            <person name="Olson M.V."/>
            <person name="Kaul R."/>
            <person name="Ingram-Smith C."/>
            <person name="Smith K.S."/>
        </authorList>
    </citation>
    <scope>NUCLEOTIDE SEQUENCE [LARGE SCALE GENOMIC DNA]</scope>
    <source>
        <strain evidence="3">ATCC 5969 / DSM 3671 / JCM 10134 / NBRC 103675 / OCM 69 / GP-6</strain>
    </source>
</reference>
<dbReference type="STRING" id="990316.MCON_1859"/>
<keyword evidence="3" id="KW-1185">Reference proteome</keyword>
<feature type="coiled-coil region" evidence="1">
    <location>
        <begin position="26"/>
        <end position="60"/>
    </location>
</feature>
<sequence length="181" mass="21143">MIGAGTRYGKQLSSLTVRADTFRRCIKERDKRISELEDLLRSSNERADELERMIVDMQQSLLWQLLIRYQSGFVERVLPLGTGRREKYDLAQKGGRILFNKGWRDFCRSLINPRGTRSCFDSENSRKEASSLNERNWQAKYNYKNYGGKKFILLKNAEIRADKDAVKTELENILKKLNGEI</sequence>